<keyword evidence="3" id="KW-1185">Reference proteome</keyword>
<dbReference type="InterPro" id="IPR013809">
    <property type="entry name" value="ENTH"/>
</dbReference>
<name>A0AAD5LRD9_PYTIN</name>
<dbReference type="PROSITE" id="PS50942">
    <property type="entry name" value="ENTH"/>
    <property type="match status" value="1"/>
</dbReference>
<proteinExistence type="predicted"/>
<dbReference type="SUPFAM" id="SSF48464">
    <property type="entry name" value="ENTH/VHS domain"/>
    <property type="match status" value="1"/>
</dbReference>
<protein>
    <recommendedName>
        <fullName evidence="1">ENTH domain-containing protein</fullName>
    </recommendedName>
</protein>
<dbReference type="InterPro" id="IPR008942">
    <property type="entry name" value="ENTH_VHS"/>
</dbReference>
<dbReference type="Pfam" id="PF01417">
    <property type="entry name" value="ENTH"/>
    <property type="match status" value="1"/>
</dbReference>
<dbReference type="Gene3D" id="1.25.40.90">
    <property type="match status" value="1"/>
</dbReference>
<gene>
    <name evidence="2" type="ORF">P43SY_008274</name>
</gene>
<sequence length="190" mass="21827">MDRLRAALDELVDKVKDAIQGEPKSPVEILLDEHLPLDVELVTFSPKSCTAVAIPTTVMNDFASRTRNIVDYPFIMERIWEVLIDYQHDPTLMKKALNLLHFLLINGSIQVLKDCQEAPRMSFLESVAADYNRFEFEQYKFSKHLDVGAGVRKLAAEVLNLLVNERDLFHARRQAEKLHQIHQIMLGSIE</sequence>
<evidence type="ECO:0000313" key="2">
    <source>
        <dbReference type="EMBL" id="KAJ0407813.1"/>
    </source>
</evidence>
<reference evidence="2" key="1">
    <citation type="submission" date="2021-12" db="EMBL/GenBank/DDBJ databases">
        <title>Prjna785345.</title>
        <authorList>
            <person name="Rujirawat T."/>
            <person name="Krajaejun T."/>
        </authorList>
    </citation>
    <scope>NUCLEOTIDE SEQUENCE</scope>
    <source>
        <strain evidence="2">Pi057C3</strain>
    </source>
</reference>
<dbReference type="Proteomes" id="UP001209570">
    <property type="component" value="Unassembled WGS sequence"/>
</dbReference>
<evidence type="ECO:0000259" key="1">
    <source>
        <dbReference type="PROSITE" id="PS50942"/>
    </source>
</evidence>
<accession>A0AAD5LRD9</accession>
<feature type="domain" description="ENTH" evidence="1">
    <location>
        <begin position="31"/>
        <end position="172"/>
    </location>
</feature>
<organism evidence="2 3">
    <name type="scientific">Pythium insidiosum</name>
    <name type="common">Pythiosis disease agent</name>
    <dbReference type="NCBI Taxonomy" id="114742"/>
    <lineage>
        <taxon>Eukaryota</taxon>
        <taxon>Sar</taxon>
        <taxon>Stramenopiles</taxon>
        <taxon>Oomycota</taxon>
        <taxon>Peronosporomycetes</taxon>
        <taxon>Pythiales</taxon>
        <taxon>Pythiaceae</taxon>
        <taxon>Pythium</taxon>
    </lineage>
</organism>
<dbReference type="EMBL" id="JAKCXM010000017">
    <property type="protein sequence ID" value="KAJ0407813.1"/>
    <property type="molecule type" value="Genomic_DNA"/>
</dbReference>
<evidence type="ECO:0000313" key="3">
    <source>
        <dbReference type="Proteomes" id="UP001209570"/>
    </source>
</evidence>
<comment type="caution">
    <text evidence="2">The sequence shown here is derived from an EMBL/GenBank/DDBJ whole genome shotgun (WGS) entry which is preliminary data.</text>
</comment>
<dbReference type="AlphaFoldDB" id="A0AAD5LRD9"/>